<gene>
    <name evidence="1" type="ORF">MLD38_037414</name>
</gene>
<accession>A0ACB9LM88</accession>
<dbReference type="Proteomes" id="UP001057402">
    <property type="component" value="Chromosome 11"/>
</dbReference>
<comment type="caution">
    <text evidence="1">The sequence shown here is derived from an EMBL/GenBank/DDBJ whole genome shotgun (WGS) entry which is preliminary data.</text>
</comment>
<reference evidence="2" key="1">
    <citation type="journal article" date="2023" name="Front. Plant Sci.">
        <title>Chromosomal-level genome assembly of Melastoma candidum provides insights into trichome evolution.</title>
        <authorList>
            <person name="Zhong Y."/>
            <person name="Wu W."/>
            <person name="Sun C."/>
            <person name="Zou P."/>
            <person name="Liu Y."/>
            <person name="Dai S."/>
            <person name="Zhou R."/>
        </authorList>
    </citation>
    <scope>NUCLEOTIDE SEQUENCE [LARGE SCALE GENOMIC DNA]</scope>
</reference>
<organism evidence="1 2">
    <name type="scientific">Melastoma candidum</name>
    <dbReference type="NCBI Taxonomy" id="119954"/>
    <lineage>
        <taxon>Eukaryota</taxon>
        <taxon>Viridiplantae</taxon>
        <taxon>Streptophyta</taxon>
        <taxon>Embryophyta</taxon>
        <taxon>Tracheophyta</taxon>
        <taxon>Spermatophyta</taxon>
        <taxon>Magnoliopsida</taxon>
        <taxon>eudicotyledons</taxon>
        <taxon>Gunneridae</taxon>
        <taxon>Pentapetalae</taxon>
        <taxon>rosids</taxon>
        <taxon>malvids</taxon>
        <taxon>Myrtales</taxon>
        <taxon>Melastomataceae</taxon>
        <taxon>Melastomatoideae</taxon>
        <taxon>Melastomateae</taxon>
        <taxon>Melastoma</taxon>
    </lineage>
</organism>
<keyword evidence="2" id="KW-1185">Reference proteome</keyword>
<evidence type="ECO:0000313" key="1">
    <source>
        <dbReference type="EMBL" id="KAI4312610.1"/>
    </source>
</evidence>
<name>A0ACB9LM88_9MYRT</name>
<protein>
    <submittedName>
        <fullName evidence="1">Uncharacterized protein</fullName>
    </submittedName>
</protein>
<proteinExistence type="predicted"/>
<evidence type="ECO:0000313" key="2">
    <source>
        <dbReference type="Proteomes" id="UP001057402"/>
    </source>
</evidence>
<sequence>MAAGKNAFHSPKPCSCCSVTWVYRSAEMVRSTGGAQPPLSLDSGTVSRELAERALSSSEREGLESPGLVGASAAAGGLVWVADFQVGRLPQSCPRGRLQRETVSGTGILGKAGIPLLD</sequence>
<dbReference type="EMBL" id="CM042890">
    <property type="protein sequence ID" value="KAI4312610.1"/>
    <property type="molecule type" value="Genomic_DNA"/>
</dbReference>